<dbReference type="PANTHER" id="PTHR43194">
    <property type="entry name" value="HYDROLASE ALPHA/BETA FOLD FAMILY"/>
    <property type="match status" value="1"/>
</dbReference>
<protein>
    <submittedName>
        <fullName evidence="2">Pimeloyl-ACP methyl ester carboxylesterase</fullName>
    </submittedName>
</protein>
<proteinExistence type="predicted"/>
<evidence type="ECO:0000313" key="2">
    <source>
        <dbReference type="EMBL" id="SDG41740.1"/>
    </source>
</evidence>
<reference evidence="2 3" key="1">
    <citation type="submission" date="2016-10" db="EMBL/GenBank/DDBJ databases">
        <authorList>
            <person name="de Groot N.N."/>
        </authorList>
    </citation>
    <scope>NUCLEOTIDE SEQUENCE [LARGE SCALE GENOMIC DNA]</scope>
    <source>
        <strain evidence="2 3">CGMCC 4.1859</strain>
    </source>
</reference>
<dbReference type="InterPro" id="IPR000073">
    <property type="entry name" value="AB_hydrolase_1"/>
</dbReference>
<dbReference type="InterPro" id="IPR029058">
    <property type="entry name" value="AB_hydrolase_fold"/>
</dbReference>
<dbReference type="Pfam" id="PF12697">
    <property type="entry name" value="Abhydrolase_6"/>
    <property type="match status" value="1"/>
</dbReference>
<evidence type="ECO:0000313" key="3">
    <source>
        <dbReference type="Proteomes" id="UP000198614"/>
    </source>
</evidence>
<organism evidence="2 3">
    <name type="scientific">Streptomyces griseoaurantiacus</name>
    <dbReference type="NCBI Taxonomy" id="68213"/>
    <lineage>
        <taxon>Bacteria</taxon>
        <taxon>Bacillati</taxon>
        <taxon>Actinomycetota</taxon>
        <taxon>Actinomycetes</taxon>
        <taxon>Kitasatosporales</taxon>
        <taxon>Streptomycetaceae</taxon>
        <taxon>Streptomyces</taxon>
        <taxon>Streptomyces aurantiacus group</taxon>
    </lineage>
</organism>
<dbReference type="Gene3D" id="3.40.50.1820">
    <property type="entry name" value="alpha/beta hydrolase"/>
    <property type="match status" value="1"/>
</dbReference>
<accession>A0A1G7U4Q1</accession>
<evidence type="ECO:0000259" key="1">
    <source>
        <dbReference type="Pfam" id="PF12697"/>
    </source>
</evidence>
<name>A0A1G7U4Q1_9ACTN</name>
<dbReference type="EMBL" id="FNAX01000019">
    <property type="protein sequence ID" value="SDG41740.1"/>
    <property type="molecule type" value="Genomic_DNA"/>
</dbReference>
<dbReference type="Proteomes" id="UP000198614">
    <property type="component" value="Unassembled WGS sequence"/>
</dbReference>
<gene>
    <name evidence="2" type="ORF">SAMN05216260_11966</name>
</gene>
<feature type="domain" description="AB hydrolase-1" evidence="1">
    <location>
        <begin position="24"/>
        <end position="251"/>
    </location>
</feature>
<dbReference type="OrthoDB" id="63519at2"/>
<sequence length="260" mass="27106">MDRTVTSRDGTSLAYTRSGRGPAIVLVSGAMSTGATTAPLATRLAERCEVVVYDRRGRGGSGDTEPYAVAREVEDLGALIGEVGGSAALYGVSSGGALALEAAASGLGGVSRVAVYEPPFALSEEDARARERYTERLTEALRRGARGDAVELFLSLTGLAPEMIESARSSPMWPGMEAVAPTLAYDDAVMGGGRVPRERLAAVRVPVLAVAGGASPQWLREAARAVAEVVPEGEYRCLEDQNHMVDPDALAPVLTEFLGA</sequence>
<dbReference type="PANTHER" id="PTHR43194:SF2">
    <property type="entry name" value="PEROXISOMAL MEMBRANE PROTEIN LPX1"/>
    <property type="match status" value="1"/>
</dbReference>
<dbReference type="InterPro" id="IPR050228">
    <property type="entry name" value="Carboxylesterase_BioH"/>
</dbReference>
<dbReference type="AlphaFoldDB" id="A0A1G7U4Q1"/>
<dbReference type="SUPFAM" id="SSF53474">
    <property type="entry name" value="alpha/beta-Hydrolases"/>
    <property type="match status" value="1"/>
</dbReference>
<dbReference type="GO" id="GO:0003824">
    <property type="term" value="F:catalytic activity"/>
    <property type="evidence" value="ECO:0007669"/>
    <property type="project" value="UniProtKB-ARBA"/>
</dbReference>